<reference evidence="4" key="1">
    <citation type="journal article" date="2019" name="Int. J. Syst. Evol. Microbiol.">
        <title>The Global Catalogue of Microorganisms (GCM) 10K type strain sequencing project: providing services to taxonomists for standard genome sequencing and annotation.</title>
        <authorList>
            <consortium name="The Broad Institute Genomics Platform"/>
            <consortium name="The Broad Institute Genome Sequencing Center for Infectious Disease"/>
            <person name="Wu L."/>
            <person name="Ma J."/>
        </authorList>
    </citation>
    <scope>NUCLEOTIDE SEQUENCE [LARGE SCALE GENOMIC DNA]</scope>
    <source>
        <strain evidence="4">CCUG 58938</strain>
    </source>
</reference>
<accession>A0ABW3KC96</accession>
<dbReference type="Proteomes" id="UP001597112">
    <property type="component" value="Unassembled WGS sequence"/>
</dbReference>
<organism evidence="3 4">
    <name type="scientific">Ohtaekwangia kribbensis</name>
    <dbReference type="NCBI Taxonomy" id="688913"/>
    <lineage>
        <taxon>Bacteria</taxon>
        <taxon>Pseudomonadati</taxon>
        <taxon>Bacteroidota</taxon>
        <taxon>Cytophagia</taxon>
        <taxon>Cytophagales</taxon>
        <taxon>Fulvivirgaceae</taxon>
        <taxon>Ohtaekwangia</taxon>
    </lineage>
</organism>
<feature type="compositionally biased region" description="Basic and acidic residues" evidence="1">
    <location>
        <begin position="34"/>
        <end position="49"/>
    </location>
</feature>
<proteinExistence type="predicted"/>
<dbReference type="EMBL" id="JBHTKA010000016">
    <property type="protein sequence ID" value="MFD1003582.1"/>
    <property type="molecule type" value="Genomic_DNA"/>
</dbReference>
<evidence type="ECO:0000256" key="1">
    <source>
        <dbReference type="SAM" id="MobiDB-lite"/>
    </source>
</evidence>
<comment type="caution">
    <text evidence="3">The sequence shown here is derived from an EMBL/GenBank/DDBJ whole genome shotgun (WGS) entry which is preliminary data.</text>
</comment>
<keyword evidence="2" id="KW-0732">Signal</keyword>
<feature type="signal peptide" evidence="2">
    <location>
        <begin position="1"/>
        <end position="21"/>
    </location>
</feature>
<name>A0ABW3KC96_9BACT</name>
<protein>
    <submittedName>
        <fullName evidence="3">Uncharacterized protein</fullName>
    </submittedName>
</protein>
<evidence type="ECO:0000313" key="3">
    <source>
        <dbReference type="EMBL" id="MFD1003582.1"/>
    </source>
</evidence>
<evidence type="ECO:0000256" key="2">
    <source>
        <dbReference type="SAM" id="SignalP"/>
    </source>
</evidence>
<dbReference type="RefSeq" id="WP_377586432.1">
    <property type="nucleotide sequence ID" value="NZ_JBHTKA010000016.1"/>
</dbReference>
<keyword evidence="4" id="KW-1185">Reference proteome</keyword>
<feature type="chain" id="PRO_5045103848" evidence="2">
    <location>
        <begin position="22"/>
        <end position="123"/>
    </location>
</feature>
<feature type="region of interest" description="Disordered" evidence="1">
    <location>
        <begin position="25"/>
        <end position="49"/>
    </location>
</feature>
<evidence type="ECO:0000313" key="4">
    <source>
        <dbReference type="Proteomes" id="UP001597112"/>
    </source>
</evidence>
<gene>
    <name evidence="3" type="ORF">ACFQ21_29930</name>
</gene>
<sequence>MKKLIGLLLAMLVVSMATVYAQRTSDSTRISASLREDQPNEESRSHYAPKDYQAVESWDIPAALRSTLQGYRYKGWKEGGRFYKSIYNRGYILNLASGNSTRNFYFDRNGNEINTRVVWTSLD</sequence>